<proteinExistence type="predicted"/>
<name>A0A1U9KQ68_9PROT</name>
<dbReference type="OrthoDB" id="7273237at2"/>
<gene>
    <name evidence="1" type="ORF">A0U93_08145</name>
</gene>
<sequence length="144" mass="15361">MSDDVEALRQFLTAAQAELASMREAHEAAMTRLQAENDQVLIASALRAEAMRLGAHNPDDVVRLMDRGDVVRGEDGQVTGASAALERVRRERGYLFAAQVVPGTASGSTIGAVAPRPGEAAPFDARKATDADYAARKWQLLAGK</sequence>
<organism evidence="1 2">
    <name type="scientific">Neoasaia chiangmaiensis</name>
    <dbReference type="NCBI Taxonomy" id="320497"/>
    <lineage>
        <taxon>Bacteria</taxon>
        <taxon>Pseudomonadati</taxon>
        <taxon>Pseudomonadota</taxon>
        <taxon>Alphaproteobacteria</taxon>
        <taxon>Acetobacterales</taxon>
        <taxon>Acetobacteraceae</taxon>
        <taxon>Neoasaia</taxon>
    </lineage>
</organism>
<dbReference type="InterPro" id="IPR009636">
    <property type="entry name" value="SCAF"/>
</dbReference>
<dbReference type="RefSeq" id="WP_077806925.1">
    <property type="nucleotide sequence ID" value="NZ_BJXS01000007.1"/>
</dbReference>
<evidence type="ECO:0000313" key="2">
    <source>
        <dbReference type="Proteomes" id="UP000188604"/>
    </source>
</evidence>
<keyword evidence="2" id="KW-1185">Reference proteome</keyword>
<dbReference type="STRING" id="320497.A0U93_08145"/>
<dbReference type="Pfam" id="PF06810">
    <property type="entry name" value="Phage_scaffold"/>
    <property type="match status" value="1"/>
</dbReference>
<dbReference type="Proteomes" id="UP000188604">
    <property type="component" value="Chromosome"/>
</dbReference>
<protein>
    <submittedName>
        <fullName evidence="1">Uncharacterized protein</fullName>
    </submittedName>
</protein>
<dbReference type="EMBL" id="CP014691">
    <property type="protein sequence ID" value="AQS87917.1"/>
    <property type="molecule type" value="Genomic_DNA"/>
</dbReference>
<dbReference type="KEGG" id="nch:A0U93_08145"/>
<evidence type="ECO:0000313" key="1">
    <source>
        <dbReference type="EMBL" id="AQS87917.1"/>
    </source>
</evidence>
<accession>A0A1U9KQ68</accession>
<dbReference type="AlphaFoldDB" id="A0A1U9KQ68"/>
<reference evidence="1 2" key="1">
    <citation type="submission" date="2016-03" db="EMBL/GenBank/DDBJ databases">
        <title>Acetic acid bacteria sequencing.</title>
        <authorList>
            <person name="Brandt J."/>
            <person name="Jakob F."/>
            <person name="Vogel R.F."/>
        </authorList>
    </citation>
    <scope>NUCLEOTIDE SEQUENCE [LARGE SCALE GENOMIC DNA]</scope>
    <source>
        <strain evidence="1 2">NBRC 101099</strain>
    </source>
</reference>